<comment type="caution">
    <text evidence="1">The sequence shown here is derived from an EMBL/GenBank/DDBJ whole genome shotgun (WGS) entry which is preliminary data.</text>
</comment>
<accession>A0AB36DLY6</accession>
<evidence type="ECO:0000313" key="2">
    <source>
        <dbReference type="Proteomes" id="UP001296581"/>
    </source>
</evidence>
<organism evidence="1 2">
    <name type="scientific">Mediterraneibacter gnavus</name>
    <name type="common">Ruminococcus gnavus</name>
    <dbReference type="NCBI Taxonomy" id="33038"/>
    <lineage>
        <taxon>Bacteria</taxon>
        <taxon>Bacillati</taxon>
        <taxon>Bacillota</taxon>
        <taxon>Clostridia</taxon>
        <taxon>Lachnospirales</taxon>
        <taxon>Lachnospiraceae</taxon>
        <taxon>Mediterraneibacter</taxon>
    </lineage>
</organism>
<reference evidence="1" key="2">
    <citation type="submission" date="2020-02" db="EMBL/GenBank/DDBJ databases">
        <authorList>
            <person name="Littmann E."/>
            <person name="Sorbara M."/>
        </authorList>
    </citation>
    <scope>NUCLEOTIDE SEQUENCE</scope>
    <source>
        <strain evidence="1">MSK.11.9</strain>
    </source>
</reference>
<protein>
    <submittedName>
        <fullName evidence="1">Uncharacterized protein</fullName>
    </submittedName>
</protein>
<name>A0AB36DLY6_MEDGN</name>
<dbReference type="EMBL" id="JAAIRY010000032">
    <property type="protein sequence ID" value="NSI66328.1"/>
    <property type="molecule type" value="Genomic_DNA"/>
</dbReference>
<sequence length="203" mass="23984">MDYIEKMQELLSSGYSKTEVAENLYLNYHSIINTDEVYKIRKRIAHDYDCNINDVKLIGSAHTGYTYKEERLQKREHPKDYDFAIINANVFVKYFHKVDINKIAKNHKNYYMGAILNGKLHPNHANKVFYEEIEKINRAIMEDLKVTMHISVCFYLSEKAFIDGLVSYNSDLYTGELKRIKEKEPQIDVIEEFGIKEIRKLED</sequence>
<dbReference type="AlphaFoldDB" id="A0AB36DLY6"/>
<reference evidence="1" key="1">
    <citation type="journal article" date="2020" name="Cell Host Microbe">
        <title>Functional and Genomic Variation between Human-Derived Isolates of Lachnospiraceae Reveals Inter- and Intra-Species Diversity.</title>
        <authorList>
            <person name="Sorbara M.T."/>
            <person name="Littmann E.R."/>
            <person name="Fontana E."/>
            <person name="Moody T.U."/>
            <person name="Kohout C.E."/>
            <person name="Gjonbalaj M."/>
            <person name="Eaton V."/>
            <person name="Seok R."/>
            <person name="Leiner I.M."/>
            <person name="Pamer E.G."/>
        </authorList>
    </citation>
    <scope>NUCLEOTIDE SEQUENCE</scope>
    <source>
        <strain evidence="1">MSK.11.9</strain>
    </source>
</reference>
<evidence type="ECO:0000313" key="1">
    <source>
        <dbReference type="EMBL" id="NSI66328.1"/>
    </source>
</evidence>
<dbReference type="Proteomes" id="UP001296581">
    <property type="component" value="Unassembled WGS sequence"/>
</dbReference>
<gene>
    <name evidence="1" type="ORF">G4981_13785</name>
</gene>
<proteinExistence type="predicted"/>
<dbReference type="RefSeq" id="WP_055169083.1">
    <property type="nucleotide sequence ID" value="NZ_CAXUME010000022.1"/>
</dbReference>